<proteinExistence type="predicted"/>
<dbReference type="Proteomes" id="UP000198575">
    <property type="component" value="Unassembled WGS sequence"/>
</dbReference>
<protein>
    <recommendedName>
        <fullName evidence="3">Peptidase S24-like</fullName>
    </recommendedName>
</protein>
<keyword evidence="2" id="KW-1185">Reference proteome</keyword>
<sequence length="124" mass="13672">MATTIVPDGFTKRVRRGLVTSKNCVVLPAENAHTFSNGVTLREGDEMVFDLEACPKNGDLVLLWRDGGRPFVRCCEIAPLESAPRDQWCMGVLESDRESIVMIDLRGFERIGVFTGVAKAVEVS</sequence>
<dbReference type="AlphaFoldDB" id="A0A1I4VUW1"/>
<gene>
    <name evidence="1" type="ORF">SAMN05216289_10373</name>
</gene>
<evidence type="ECO:0000313" key="1">
    <source>
        <dbReference type="EMBL" id="SFN04983.1"/>
    </source>
</evidence>
<evidence type="ECO:0000313" key="2">
    <source>
        <dbReference type="Proteomes" id="UP000198575"/>
    </source>
</evidence>
<name>A0A1I4VUW1_9GAMM</name>
<evidence type="ECO:0008006" key="3">
    <source>
        <dbReference type="Google" id="ProtNLM"/>
    </source>
</evidence>
<reference evidence="1 2" key="1">
    <citation type="submission" date="2016-10" db="EMBL/GenBank/DDBJ databases">
        <authorList>
            <person name="de Groot N.N."/>
        </authorList>
    </citation>
    <scope>NUCLEOTIDE SEQUENCE [LARGE SCALE GENOMIC DNA]</scope>
    <source>
        <strain evidence="1 2">CGMCC 1.7659</strain>
    </source>
</reference>
<organism evidence="1 2">
    <name type="scientific">Dokdonella immobilis</name>
    <dbReference type="NCBI Taxonomy" id="578942"/>
    <lineage>
        <taxon>Bacteria</taxon>
        <taxon>Pseudomonadati</taxon>
        <taxon>Pseudomonadota</taxon>
        <taxon>Gammaproteobacteria</taxon>
        <taxon>Lysobacterales</taxon>
        <taxon>Rhodanobacteraceae</taxon>
        <taxon>Dokdonella</taxon>
    </lineage>
</organism>
<accession>A0A1I4VUW1</accession>
<dbReference type="RefSeq" id="WP_139224836.1">
    <property type="nucleotide sequence ID" value="NZ_FOVF01000003.1"/>
</dbReference>
<dbReference type="EMBL" id="FOVF01000003">
    <property type="protein sequence ID" value="SFN04983.1"/>
    <property type="molecule type" value="Genomic_DNA"/>
</dbReference>